<dbReference type="AlphaFoldDB" id="A0A1I7ZV34"/>
<reference evidence="2" key="1">
    <citation type="submission" date="2016-11" db="UniProtKB">
        <authorList>
            <consortium name="WormBaseParasite"/>
        </authorList>
    </citation>
    <scope>IDENTIFICATION</scope>
</reference>
<evidence type="ECO:0000313" key="2">
    <source>
        <dbReference type="WBParaSite" id="L893_g29914.t1"/>
    </source>
</evidence>
<accession>A0A1I7ZV34</accession>
<dbReference type="WBParaSite" id="L893_g29914.t1">
    <property type="protein sequence ID" value="L893_g29914.t1"/>
    <property type="gene ID" value="L893_g29914"/>
</dbReference>
<name>A0A1I7ZV34_9BILA</name>
<proteinExistence type="predicted"/>
<dbReference type="Proteomes" id="UP000095287">
    <property type="component" value="Unplaced"/>
</dbReference>
<organism evidence="1 2">
    <name type="scientific">Steinernema glaseri</name>
    <dbReference type="NCBI Taxonomy" id="37863"/>
    <lineage>
        <taxon>Eukaryota</taxon>
        <taxon>Metazoa</taxon>
        <taxon>Ecdysozoa</taxon>
        <taxon>Nematoda</taxon>
        <taxon>Chromadorea</taxon>
        <taxon>Rhabditida</taxon>
        <taxon>Tylenchina</taxon>
        <taxon>Panagrolaimomorpha</taxon>
        <taxon>Strongyloidoidea</taxon>
        <taxon>Steinernematidae</taxon>
        <taxon>Steinernema</taxon>
    </lineage>
</organism>
<keyword evidence="1" id="KW-1185">Reference proteome</keyword>
<protein>
    <submittedName>
        <fullName evidence="2">Protein artemis</fullName>
    </submittedName>
</protein>
<sequence>MDRIPLDFVGRVVNMMLYNDYYKVDWNVMKTGHRERHFSAFSRLSRPWDQFDGSLQECQVLVYGNVYSIHIIDRNKSGLITECRSEEVDILAWNRNKYVVAELAFGATAFCECPEDQANEVICRRPLSPAIFRRLRNILRRNQRPVSIVYYSSYENSKFEENLEELLPAIHGIGLLDVPYHFKNFMPRLLEIPVNFFNFWSYYREETRMVVDHIVEAMKKGLLRGWQSMVFSDFTRDDYEKMVNLVLDLHSEGPPNYFFCNSSWIDANDVYKKLELFRERWTPAVSPSYHCAQYYTSWFRYIC</sequence>
<evidence type="ECO:0000313" key="1">
    <source>
        <dbReference type="Proteomes" id="UP000095287"/>
    </source>
</evidence>